<dbReference type="AlphaFoldDB" id="A0A846YJ58"/>
<dbReference type="EMBL" id="JAAXOT010000008">
    <property type="protein sequence ID" value="NKY57851.1"/>
    <property type="molecule type" value="Genomic_DNA"/>
</dbReference>
<sequence>MDRYKHGEAVGSEAAATPLPRASGQALGDLLATSTRDIVEHFAACPQCGYSVQASETLMRFSKGNVQRTLFRTCGLPCGWDETTVEAAATVHSTTTGPAAGPTTPELVSADHNLLR</sequence>
<gene>
    <name evidence="2" type="ORF">HGA15_17215</name>
</gene>
<dbReference type="RefSeq" id="WP_062978322.1">
    <property type="nucleotide sequence ID" value="NZ_JAAXOT010000008.1"/>
</dbReference>
<feature type="region of interest" description="Disordered" evidence="1">
    <location>
        <begin position="1"/>
        <end position="23"/>
    </location>
</feature>
<dbReference type="Proteomes" id="UP000570678">
    <property type="component" value="Unassembled WGS sequence"/>
</dbReference>
<organism evidence="2 3">
    <name type="scientific">Nocardia flavorosea</name>
    <dbReference type="NCBI Taxonomy" id="53429"/>
    <lineage>
        <taxon>Bacteria</taxon>
        <taxon>Bacillati</taxon>
        <taxon>Actinomycetota</taxon>
        <taxon>Actinomycetes</taxon>
        <taxon>Mycobacteriales</taxon>
        <taxon>Nocardiaceae</taxon>
        <taxon>Nocardia</taxon>
    </lineage>
</organism>
<reference evidence="2 3" key="1">
    <citation type="submission" date="2020-04" db="EMBL/GenBank/DDBJ databases">
        <title>MicrobeNet Type strains.</title>
        <authorList>
            <person name="Nicholson A.C."/>
        </authorList>
    </citation>
    <scope>NUCLEOTIDE SEQUENCE [LARGE SCALE GENOMIC DNA]</scope>
    <source>
        <strain evidence="2 3">JCM 3332</strain>
    </source>
</reference>
<comment type="caution">
    <text evidence="2">The sequence shown here is derived from an EMBL/GenBank/DDBJ whole genome shotgun (WGS) entry which is preliminary data.</text>
</comment>
<proteinExistence type="predicted"/>
<keyword evidence="3" id="KW-1185">Reference proteome</keyword>
<evidence type="ECO:0000256" key="1">
    <source>
        <dbReference type="SAM" id="MobiDB-lite"/>
    </source>
</evidence>
<protein>
    <submittedName>
        <fullName evidence="2">Uncharacterized protein</fullName>
    </submittedName>
</protein>
<evidence type="ECO:0000313" key="2">
    <source>
        <dbReference type="EMBL" id="NKY57851.1"/>
    </source>
</evidence>
<feature type="region of interest" description="Disordered" evidence="1">
    <location>
        <begin position="92"/>
        <end position="116"/>
    </location>
</feature>
<name>A0A846YJ58_9NOCA</name>
<feature type="compositionally biased region" description="Low complexity" evidence="1">
    <location>
        <begin position="94"/>
        <end position="105"/>
    </location>
</feature>
<accession>A0A846YJ58</accession>
<evidence type="ECO:0000313" key="3">
    <source>
        <dbReference type="Proteomes" id="UP000570678"/>
    </source>
</evidence>